<evidence type="ECO:0000256" key="5">
    <source>
        <dbReference type="SAM" id="Coils"/>
    </source>
</evidence>
<keyword evidence="6" id="KW-1133">Transmembrane helix</keyword>
<evidence type="ECO:0000256" key="1">
    <source>
        <dbReference type="ARBA" id="ARBA00003416"/>
    </source>
</evidence>
<feature type="coiled-coil region" evidence="5">
    <location>
        <begin position="47"/>
        <end position="127"/>
    </location>
</feature>
<keyword evidence="6" id="KW-0812">Transmembrane</keyword>
<comment type="function">
    <text evidence="1">Involved in DNA recombination.</text>
</comment>
<keyword evidence="8" id="KW-1185">Reference proteome</keyword>
<dbReference type="EMBL" id="JBHLXP010000001">
    <property type="protein sequence ID" value="MFC0047012.1"/>
    <property type="molecule type" value="Genomic_DNA"/>
</dbReference>
<dbReference type="Pfam" id="PF02646">
    <property type="entry name" value="RmuC"/>
    <property type="match status" value="1"/>
</dbReference>
<evidence type="ECO:0000313" key="7">
    <source>
        <dbReference type="EMBL" id="MFC0047012.1"/>
    </source>
</evidence>
<protein>
    <submittedName>
        <fullName evidence="7">DNA recombination protein RmuC</fullName>
    </submittedName>
</protein>
<keyword evidence="3 5" id="KW-0175">Coiled coil</keyword>
<keyword evidence="6" id="KW-0472">Membrane</keyword>
<sequence length="450" mass="51938">MNELTEIRLWLELLLLAGFAAAALAWWRQQQALRALSDQHIRVQAQLEHQQTLLNDHRMQLQQSQDEVRQQQQDYLRLKEKHDRLQVLLTEKQSQYQQQLALLQDSKLQLKQEFENLANQILQQKGEQFARQSQQSLLQLLSPLQADMKGFRDKVESIHTEDLKQRSELKTELLNLQKLNSAITDQAARLTNALQGQKKLQGNWGELMLENVLENSGLRPGVDYRREVSFQTEQGRRRPDVIVDLPQQKHLVIDAKTSLLAYTRYVNAEHDLERAEALKDHCQAVSDRISELADKSYYQLDGLNSPEVVFMFIPIESAYVEALKHDPLLYQKALERNVLVATPTTLLTSLNIVRQLWRFEQQNQHSAELAQRAERFYAKLAAFLESMQGVGRQLDKARESYDKALGQLYSGKGNLIKQAAEFKELGVAVKQELDQQLVEKARLELSAEAQ</sequence>
<evidence type="ECO:0000256" key="6">
    <source>
        <dbReference type="SAM" id="Phobius"/>
    </source>
</evidence>
<dbReference type="InterPro" id="IPR003798">
    <property type="entry name" value="DNA_recombination_RmuC"/>
</dbReference>
<feature type="transmembrane region" description="Helical" evidence="6">
    <location>
        <begin position="7"/>
        <end position="27"/>
    </location>
</feature>
<dbReference type="RefSeq" id="WP_377239836.1">
    <property type="nucleotide sequence ID" value="NZ_JBHLXP010000001.1"/>
</dbReference>
<organism evidence="7 8">
    <name type="scientific">Rheinheimera tilapiae</name>
    <dbReference type="NCBI Taxonomy" id="875043"/>
    <lineage>
        <taxon>Bacteria</taxon>
        <taxon>Pseudomonadati</taxon>
        <taxon>Pseudomonadota</taxon>
        <taxon>Gammaproteobacteria</taxon>
        <taxon>Chromatiales</taxon>
        <taxon>Chromatiaceae</taxon>
        <taxon>Rheinheimera</taxon>
    </lineage>
</organism>
<evidence type="ECO:0000313" key="8">
    <source>
        <dbReference type="Proteomes" id="UP001589813"/>
    </source>
</evidence>
<keyword evidence="4" id="KW-0233">DNA recombination</keyword>
<comment type="caution">
    <text evidence="7">The sequence shown here is derived from an EMBL/GenBank/DDBJ whole genome shotgun (WGS) entry which is preliminary data.</text>
</comment>
<proteinExistence type="inferred from homology"/>
<dbReference type="PANTHER" id="PTHR30563:SF0">
    <property type="entry name" value="DNA RECOMBINATION PROTEIN RMUC"/>
    <property type="match status" value="1"/>
</dbReference>
<dbReference type="Proteomes" id="UP001589813">
    <property type="component" value="Unassembled WGS sequence"/>
</dbReference>
<name>A0ABV6B816_9GAMM</name>
<evidence type="ECO:0000256" key="3">
    <source>
        <dbReference type="ARBA" id="ARBA00023054"/>
    </source>
</evidence>
<comment type="similarity">
    <text evidence="2">Belongs to the RmuC family.</text>
</comment>
<reference evidence="7 8" key="1">
    <citation type="submission" date="2024-09" db="EMBL/GenBank/DDBJ databases">
        <authorList>
            <person name="Sun Q."/>
            <person name="Mori K."/>
        </authorList>
    </citation>
    <scope>NUCLEOTIDE SEQUENCE [LARGE SCALE GENOMIC DNA]</scope>
    <source>
        <strain evidence="7 8">KCTC 23315</strain>
    </source>
</reference>
<accession>A0ABV6B816</accession>
<dbReference type="PANTHER" id="PTHR30563">
    <property type="entry name" value="DNA RECOMBINATION PROTEIN RMUC"/>
    <property type="match status" value="1"/>
</dbReference>
<gene>
    <name evidence="7" type="ORF">ACFFJP_01755</name>
</gene>
<evidence type="ECO:0000256" key="2">
    <source>
        <dbReference type="ARBA" id="ARBA00009840"/>
    </source>
</evidence>
<evidence type="ECO:0000256" key="4">
    <source>
        <dbReference type="ARBA" id="ARBA00023172"/>
    </source>
</evidence>